<feature type="transmembrane region" description="Helical" evidence="6">
    <location>
        <begin position="1444"/>
        <end position="1465"/>
    </location>
</feature>
<dbReference type="InterPro" id="IPR013721">
    <property type="entry name" value="STAG"/>
</dbReference>
<evidence type="ECO:0000313" key="9">
    <source>
        <dbReference type="Proteomes" id="UP001176941"/>
    </source>
</evidence>
<dbReference type="InterPro" id="IPR056396">
    <property type="entry name" value="HEAT_SCC3-SA"/>
</dbReference>
<dbReference type="Proteomes" id="UP001176941">
    <property type="component" value="Chromosome 33"/>
</dbReference>
<dbReference type="InterPro" id="IPR020839">
    <property type="entry name" value="SCD"/>
</dbReference>
<evidence type="ECO:0000256" key="3">
    <source>
        <dbReference type="ARBA" id="ARBA00023242"/>
    </source>
</evidence>
<feature type="compositionally biased region" description="Polar residues" evidence="5">
    <location>
        <begin position="1158"/>
        <end position="1175"/>
    </location>
</feature>
<comment type="subcellular location">
    <subcellularLocation>
        <location evidence="4">Nucleus</location>
    </subcellularLocation>
    <subcellularLocation>
        <location evidence="4">Chromosome</location>
    </subcellularLocation>
    <subcellularLocation>
        <location evidence="4">Chromosome</location>
        <location evidence="4">Centromere</location>
    </subcellularLocation>
</comment>
<gene>
    <name evidence="8" type="ORF">MRATA1EN1_LOCUS22206</name>
</gene>
<reference evidence="8" key="1">
    <citation type="submission" date="2023-04" db="EMBL/GenBank/DDBJ databases">
        <authorList>
            <consortium name="ELIXIR-Norway"/>
        </authorList>
    </citation>
    <scope>NUCLEOTIDE SEQUENCE [LARGE SCALE GENOMIC DNA]</scope>
</reference>
<keyword evidence="6" id="KW-1133">Transmembrane helix</keyword>
<dbReference type="Pfam" id="PF08514">
    <property type="entry name" value="STAG"/>
    <property type="match status" value="1"/>
</dbReference>
<dbReference type="PANTHER" id="PTHR11199">
    <property type="entry name" value="STROMAL ANTIGEN"/>
    <property type="match status" value="1"/>
</dbReference>
<organism evidence="8 9">
    <name type="scientific">Rangifer tarandus platyrhynchus</name>
    <name type="common">Svalbard reindeer</name>
    <dbReference type="NCBI Taxonomy" id="3082113"/>
    <lineage>
        <taxon>Eukaryota</taxon>
        <taxon>Metazoa</taxon>
        <taxon>Chordata</taxon>
        <taxon>Craniata</taxon>
        <taxon>Vertebrata</taxon>
        <taxon>Euteleostomi</taxon>
        <taxon>Mammalia</taxon>
        <taxon>Eutheria</taxon>
        <taxon>Laurasiatheria</taxon>
        <taxon>Artiodactyla</taxon>
        <taxon>Ruminantia</taxon>
        <taxon>Pecora</taxon>
        <taxon>Cervidae</taxon>
        <taxon>Odocoileinae</taxon>
        <taxon>Rangifer</taxon>
    </lineage>
</organism>
<feature type="compositionally biased region" description="Polar residues" evidence="5">
    <location>
        <begin position="1102"/>
        <end position="1126"/>
    </location>
</feature>
<evidence type="ECO:0000256" key="4">
    <source>
        <dbReference type="RuleBase" id="RU369063"/>
    </source>
</evidence>
<feature type="region of interest" description="Disordered" evidence="5">
    <location>
        <begin position="1564"/>
        <end position="1588"/>
    </location>
</feature>
<feature type="compositionally biased region" description="Low complexity" evidence="5">
    <location>
        <begin position="1"/>
        <end position="38"/>
    </location>
</feature>
<sequence length="1630" mass="180933">MPTHRSSSSRSSASSPLRRAVAAGRRSVSASSSSVSVAMPCDDLDLEQNSEGNSESLSAGEGSDFEDSLRRNGKKRAAKRPLKPTPAKLPKKRSRTVRAHGQKESEPPAGDLFDAVKGAKSDMQSLVDEWLDSYKQDQNAAFLELVNFFIRSCGCKGTVTPEMFKKMSNSEIIRHLTEQFNEDSGDYPLTASGPSWKKFQGSFCEFVRTLVYQCQYSLLYDGFPMDNLISLLTGLSDSQVRAFRHTSTLAAMKLMTSLVKVALQLSLHKDNNQRQYEAERNKGPGQRAPERLESLLEKRRELQEHQEEIEGMMNALFRGVFVHRYRDVLPEIRAICIEEIGSWMQSYSTSFLTDSYLKYIGWTLHDKHRDVRLKCLKALQGLYGNQDLTARLELFTSRFKDRMVSMVMDREYDVAVEAVRLLILILKSMEGVLTDADCESIYPVVYASNRALASAAGEFLYWKLFYPECETRAVGGRERRRSPRAQRTFFYLLLSFFVESELHDHAAYLVDSLWDCAGPLLKDWESLTSLLLEKDQNLGDAQESTLVEILVSSVRQASEGHPPVGRATGRKGLTPKERKIQADDKVKLTEHLIPLLPQLLAKFSADAEKVAPLLQLLSYFDLNIYCTRRLEKHLELLLQQLQEVVVKHAEPAVLEAGAHALYLLCNPEFTFFSRVDFARSQLVDLLTDRFQQELEELLQSSSLDEDEVYSLAATLKRLSAFYNAHDLTRWELYEPCYQLLRKAVDTGEVPHQVTLPALTLVYFSILWTLSHISGSDASQKQLLGLKGRMVAFCELCQSCLSDVDSEIQEQAFVLLSDLLLIFSPQMIVGGREFLRPLVFIPEATLQSELASFLMDHVFIQPGELSSGRSQEDHIQIEQLHQRRRLLAGFCKLLLYGVLEMDAASDVFKHYNKFYNDYGDIIKETLTRARQMDRSHCSRILLLSLKQLYTELLQEQGPQGLNELPAFIEMRDLARRFALSFGPQQLQNRDLVVMLHKEGIKFSLSELPPAGSSSQPPNLAFLELLSEFSPRLFHQDKQLLLSYLEKCLQRVSQAPGRPWGPVTTYCHSLSPGENTAEVSPQGYPRSKKRRVEGPSRRHREDVSVSQEESLEPNSIPATPTLTSTAVKSGQPLGASEKMEEGGSSELAFPQGLYLLGNPRSRSLSPQHVQTPLNPSGSGLGKQLTRLSLMEEDEDEFEIQNDSSEEWQGSGKSSSSEHRLDLLDSTELNIESRRWPVPDLCYLTCTSRPEGKGQQCCSQGRLILIHKTSCDDTGNTSAVPTTTAPWSPGQRGAMDRPRALGLLWALLTLCLTAGTPEVWLQVQREATEASFTVHCGFLGSGSISLVTVSYGGPDGAGGTTLAVLHPTLGTKNWTAACRARWETGTSVSLTLERAPTAGRGSGPNTTFCCKFTSFPEGSQEACGNLSLSTDPGLPAASPAPVLRADLAGILGVSGVLLSGCIYLLYLLRRQRHWAIMKLQPPRHSSPQTDGRAWFQRGTEGAAAWGPGEGASLGPPSPSPLQAASQASLTSFHIPYATATATTANYFSPATLHRVPPPQSLPGWVPLPTHAAHRPQSPGPGAPPPASTRSSFISVENRLYAQAEKRPLHARADRILLPDPLGRRAALGPSGVR</sequence>
<keyword evidence="4" id="KW-0131">Cell cycle</keyword>
<feature type="region of interest" description="Disordered" evidence="5">
    <location>
        <begin position="1"/>
        <end position="114"/>
    </location>
</feature>
<protein>
    <recommendedName>
        <fullName evidence="4">Cohesin subunit SA</fullName>
    </recommendedName>
    <alternativeName>
        <fullName evidence="4">SCC3 homolog</fullName>
    </alternativeName>
    <alternativeName>
        <fullName evidence="4">Stromal antigen</fullName>
    </alternativeName>
</protein>
<feature type="region of interest" description="Disordered" evidence="5">
    <location>
        <begin position="1156"/>
        <end position="1217"/>
    </location>
</feature>
<evidence type="ECO:0000313" key="8">
    <source>
        <dbReference type="EMBL" id="CAI9173244.1"/>
    </source>
</evidence>
<keyword evidence="6" id="KW-0472">Membrane</keyword>
<comment type="subunit">
    <text evidence="4">Part of the cohesin complex which is composed of a heterodimer between a SMC1 protein (SMC1A or SMC1B) and SMC3, which are attached via their hinge domain, and RAD21 which link them at their heads, and one STAG protein.</text>
</comment>
<comment type="similarity">
    <text evidence="1 4">Belongs to the SCC3 family.</text>
</comment>
<feature type="region of interest" description="Disordered" evidence="5">
    <location>
        <begin position="1501"/>
        <end position="1520"/>
    </location>
</feature>
<feature type="region of interest" description="Disordered" evidence="5">
    <location>
        <begin position="1609"/>
        <end position="1630"/>
    </location>
</feature>
<dbReference type="InterPro" id="IPR016024">
    <property type="entry name" value="ARM-type_fold"/>
</dbReference>
<evidence type="ECO:0000256" key="1">
    <source>
        <dbReference type="ARBA" id="ARBA00005486"/>
    </source>
</evidence>
<feature type="compositionally biased region" description="Basic residues" evidence="5">
    <location>
        <begin position="71"/>
        <end position="82"/>
    </location>
</feature>
<dbReference type="InterPro" id="IPR057367">
    <property type="entry name" value="Ig_PVRIG"/>
</dbReference>
<keyword evidence="4" id="KW-0132">Cell division</keyword>
<dbReference type="Pfam" id="PF24571">
    <property type="entry name" value="HEAT_SCC3-SA"/>
    <property type="match status" value="1"/>
</dbReference>
<feature type="compositionally biased region" description="Pro residues" evidence="5">
    <location>
        <begin position="1574"/>
        <end position="1583"/>
    </location>
</feature>
<keyword evidence="3 4" id="KW-0539">Nucleus</keyword>
<keyword evidence="2 4" id="KW-0159">Chromosome partition</keyword>
<dbReference type="InterPro" id="IPR039662">
    <property type="entry name" value="Cohesin_Scc3/SA"/>
</dbReference>
<proteinExistence type="inferred from homology"/>
<dbReference type="PROSITE" id="PS51425">
    <property type="entry name" value="SCD"/>
    <property type="match status" value="1"/>
</dbReference>
<feature type="compositionally biased region" description="Acidic residues" evidence="5">
    <location>
        <begin position="1188"/>
        <end position="1203"/>
    </location>
</feature>
<feature type="domain" description="SCD" evidence="7">
    <location>
        <begin position="321"/>
        <end position="406"/>
    </location>
</feature>
<keyword evidence="9" id="KW-1185">Reference proteome</keyword>
<dbReference type="Pfam" id="PF21581">
    <property type="entry name" value="SCD"/>
    <property type="match status" value="1"/>
</dbReference>
<comment type="function">
    <text evidence="4">Component of cohesin complex, a complex required for the cohesion of sister chromatids after DNA replication. The cohesin complex apparently forms a large proteinaceous ring within which sister chromatids can be trapped. At anaphase, the complex is cleaved and dissociates from chromatin, allowing sister chromatids to segregate.</text>
</comment>
<dbReference type="EMBL" id="OX459969">
    <property type="protein sequence ID" value="CAI9173244.1"/>
    <property type="molecule type" value="Genomic_DNA"/>
</dbReference>
<keyword evidence="4" id="KW-0158">Chromosome</keyword>
<keyword evidence="6" id="KW-0812">Transmembrane</keyword>
<feature type="compositionally biased region" description="Basic and acidic residues" evidence="5">
    <location>
        <begin position="1090"/>
        <end position="1101"/>
    </location>
</feature>
<accession>A0ABN8ZHL6</accession>
<dbReference type="SUPFAM" id="SSF48371">
    <property type="entry name" value="ARM repeat"/>
    <property type="match status" value="1"/>
</dbReference>
<name>A0ABN8ZHL6_RANTA</name>
<evidence type="ECO:0000259" key="7">
    <source>
        <dbReference type="PROSITE" id="PS51425"/>
    </source>
</evidence>
<dbReference type="PANTHER" id="PTHR11199:SF8">
    <property type="entry name" value="COHESIN SUBUNIT SA-3"/>
    <property type="match status" value="1"/>
</dbReference>
<feature type="compositionally biased region" description="Basic residues" evidence="5">
    <location>
        <begin position="89"/>
        <end position="100"/>
    </location>
</feature>
<evidence type="ECO:0000256" key="5">
    <source>
        <dbReference type="SAM" id="MobiDB-lite"/>
    </source>
</evidence>
<dbReference type="Pfam" id="PF25456">
    <property type="entry name" value="Ig_PVRIG"/>
    <property type="match status" value="1"/>
</dbReference>
<evidence type="ECO:0000256" key="6">
    <source>
        <dbReference type="SAM" id="Phobius"/>
    </source>
</evidence>
<evidence type="ECO:0000256" key="2">
    <source>
        <dbReference type="ARBA" id="ARBA00022829"/>
    </source>
</evidence>
<feature type="region of interest" description="Disordered" evidence="5">
    <location>
        <begin position="1069"/>
        <end position="1142"/>
    </location>
</feature>